<dbReference type="Gramene" id="KFK24372">
    <property type="protein sequence ID" value="KFK24372"/>
    <property type="gene ID" value="AALP_AAs40741U000100"/>
</dbReference>
<evidence type="ECO:0000256" key="1">
    <source>
        <dbReference type="SAM" id="MobiDB-lite"/>
    </source>
</evidence>
<sequence length="205" mass="24454">MLETRKDGYPSYNYMFYKRNRDLRSVSLPSNKMSRHKHENIIFDLSDDECIPEEDDEEADKDNDEEEANEDEEDEDDDFDEMMLDQQANHPSSNTPFRNVRFPPYDFKPINEREKKYNREFQRIRRLGLWCAKWVGKFNRRFKKTQGEDYVFDEGTPTPPDEEDPSMHYMASRSFREDYRCDHGGDGGASSSHARHSTSFIPKHR</sequence>
<accession>A0A087G3C0</accession>
<protein>
    <submittedName>
        <fullName evidence="2">Uncharacterized protein</fullName>
    </submittedName>
</protein>
<keyword evidence="3" id="KW-1185">Reference proteome</keyword>
<dbReference type="Proteomes" id="UP000029120">
    <property type="component" value="Unassembled WGS sequence"/>
</dbReference>
<feature type="region of interest" description="Disordered" evidence="1">
    <location>
        <begin position="46"/>
        <end position="77"/>
    </location>
</feature>
<evidence type="ECO:0000313" key="2">
    <source>
        <dbReference type="EMBL" id="KFK24372.1"/>
    </source>
</evidence>
<organism evidence="2 3">
    <name type="scientific">Arabis alpina</name>
    <name type="common">Alpine rock-cress</name>
    <dbReference type="NCBI Taxonomy" id="50452"/>
    <lineage>
        <taxon>Eukaryota</taxon>
        <taxon>Viridiplantae</taxon>
        <taxon>Streptophyta</taxon>
        <taxon>Embryophyta</taxon>
        <taxon>Tracheophyta</taxon>
        <taxon>Spermatophyta</taxon>
        <taxon>Magnoliopsida</taxon>
        <taxon>eudicotyledons</taxon>
        <taxon>Gunneridae</taxon>
        <taxon>Pentapetalae</taxon>
        <taxon>rosids</taxon>
        <taxon>malvids</taxon>
        <taxon>Brassicales</taxon>
        <taxon>Brassicaceae</taxon>
        <taxon>Arabideae</taxon>
        <taxon>Arabis</taxon>
    </lineage>
</organism>
<feature type="region of interest" description="Disordered" evidence="1">
    <location>
        <begin position="180"/>
        <end position="205"/>
    </location>
</feature>
<reference evidence="3" key="1">
    <citation type="journal article" date="2015" name="Nat. Plants">
        <title>Genome expansion of Arabis alpina linked with retrotransposition and reduced symmetric DNA methylation.</title>
        <authorList>
            <person name="Willing E.M."/>
            <person name="Rawat V."/>
            <person name="Mandakova T."/>
            <person name="Maumus F."/>
            <person name="James G.V."/>
            <person name="Nordstroem K.J."/>
            <person name="Becker C."/>
            <person name="Warthmann N."/>
            <person name="Chica C."/>
            <person name="Szarzynska B."/>
            <person name="Zytnicki M."/>
            <person name="Albani M.C."/>
            <person name="Kiefer C."/>
            <person name="Bergonzi S."/>
            <person name="Castaings L."/>
            <person name="Mateos J.L."/>
            <person name="Berns M.C."/>
            <person name="Bujdoso N."/>
            <person name="Piofczyk T."/>
            <person name="de Lorenzo L."/>
            <person name="Barrero-Sicilia C."/>
            <person name="Mateos I."/>
            <person name="Piednoel M."/>
            <person name="Hagmann J."/>
            <person name="Chen-Min-Tao R."/>
            <person name="Iglesias-Fernandez R."/>
            <person name="Schuster S.C."/>
            <person name="Alonso-Blanco C."/>
            <person name="Roudier F."/>
            <person name="Carbonero P."/>
            <person name="Paz-Ares J."/>
            <person name="Davis S.J."/>
            <person name="Pecinka A."/>
            <person name="Quesneville H."/>
            <person name="Colot V."/>
            <person name="Lysak M.A."/>
            <person name="Weigel D."/>
            <person name="Coupland G."/>
            <person name="Schneeberger K."/>
        </authorList>
    </citation>
    <scope>NUCLEOTIDE SEQUENCE [LARGE SCALE GENOMIC DNA]</scope>
    <source>
        <strain evidence="3">cv. Pajares</strain>
    </source>
</reference>
<dbReference type="EMBL" id="KL969286">
    <property type="protein sequence ID" value="KFK24372.1"/>
    <property type="molecule type" value="Genomic_DNA"/>
</dbReference>
<evidence type="ECO:0000313" key="3">
    <source>
        <dbReference type="Proteomes" id="UP000029120"/>
    </source>
</evidence>
<gene>
    <name evidence="2" type="ORF">AALP_AAs40741U000100</name>
</gene>
<dbReference type="AlphaFoldDB" id="A0A087G3C0"/>
<proteinExistence type="predicted"/>
<name>A0A087G3C0_ARAAL</name>